<sequence>MKIWVPARNILLLVLLAIGTARAQTATTSNPGPLPAGEVVEAIPLGNEGTESYAAYLAGTAQPGRPLPVLILFDPAARGVLAVNAFREVAEAYGLLLVGSNASRNGPYERNFEIANRLFSEIFSKYPIDENRVFLAGFSGGSRLAASIAVLTGQIAGVIGCGAGFDSSAGYLPGPGTGLLYAGVVGTRDMNFPEMHHTREWLQKLEIENKLIVFEGGHHWPGPGELLRAMDWLMRAGQLQANFSLEPGRADAALARALDAARAYRDSGRLVNALMEYRDIRKWYGELLETDSLSGRIDALQSSPAYRAEAEQLEQILEEEEAWTTRFRELAERHLGEGEGRGYNRWESAWGRFRKKFEGEEGVQVAAMRERVEGFVFAFCIERANTYRAAGQYEQSLELSRLLTSGFPDRPYAWIRAAEDHARLGQDEAVFGALAKAVTLGFSNPGALRSNPAFGPYVNRDAWHSLFAGVDEVP</sequence>
<dbReference type="Gene3D" id="3.40.50.1820">
    <property type="entry name" value="alpha/beta hydrolase"/>
    <property type="match status" value="1"/>
</dbReference>
<dbReference type="EMBL" id="CP001712">
    <property type="protein sequence ID" value="EAR17051.1"/>
    <property type="molecule type" value="Genomic_DNA"/>
</dbReference>
<dbReference type="AlphaFoldDB" id="A4CJE3"/>
<dbReference type="Gene3D" id="1.25.40.10">
    <property type="entry name" value="Tetratricopeptide repeat domain"/>
    <property type="match status" value="1"/>
</dbReference>
<organism evidence="2 3">
    <name type="scientific">Robiginitalea biformata (strain ATCC BAA-864 / DSM 15991 / KCTC 12146 / HTCC2501)</name>
    <dbReference type="NCBI Taxonomy" id="313596"/>
    <lineage>
        <taxon>Bacteria</taxon>
        <taxon>Pseudomonadati</taxon>
        <taxon>Bacteroidota</taxon>
        <taxon>Flavobacteriia</taxon>
        <taxon>Flavobacteriales</taxon>
        <taxon>Flavobacteriaceae</taxon>
        <taxon>Robiginitalea</taxon>
    </lineage>
</organism>
<reference evidence="2 3" key="1">
    <citation type="journal article" date="2009" name="J. Bacteriol.">
        <title>Complete genome sequence of Robiginitalea biformata HTCC2501.</title>
        <authorList>
            <person name="Oh H.M."/>
            <person name="Giovannoni S.J."/>
            <person name="Lee K."/>
            <person name="Ferriera S."/>
            <person name="Johnson J."/>
            <person name="Cho J.C."/>
        </authorList>
    </citation>
    <scope>NUCLEOTIDE SEQUENCE [LARGE SCALE GENOMIC DNA]</scope>
    <source>
        <strain evidence="3">ATCC BAA-864 / HTCC2501 / KCTC 12146</strain>
    </source>
</reference>
<dbReference type="STRING" id="313596.RB2501_09115"/>
<dbReference type="KEGG" id="rbi:RB2501_09115"/>
<dbReference type="eggNOG" id="COG0400">
    <property type="taxonomic scope" value="Bacteria"/>
</dbReference>
<dbReference type="Proteomes" id="UP000009049">
    <property type="component" value="Chromosome"/>
</dbReference>
<dbReference type="RefSeq" id="WP_015753807.1">
    <property type="nucleotide sequence ID" value="NC_013222.1"/>
</dbReference>
<gene>
    <name evidence="2" type="ordered locus">RB2501_09115</name>
</gene>
<keyword evidence="3" id="KW-1185">Reference proteome</keyword>
<dbReference type="OrthoDB" id="9764953at2"/>
<accession>A4CJE3</accession>
<evidence type="ECO:0000313" key="3">
    <source>
        <dbReference type="Proteomes" id="UP000009049"/>
    </source>
</evidence>
<feature type="chain" id="PRO_5002667444" description="Phospholipase/carboxylesterase/thioesterase domain-containing protein" evidence="1">
    <location>
        <begin position="24"/>
        <end position="474"/>
    </location>
</feature>
<name>A4CJE3_ROBBH</name>
<dbReference type="SUPFAM" id="SSF53474">
    <property type="entry name" value="alpha/beta-Hydrolases"/>
    <property type="match status" value="1"/>
</dbReference>
<dbReference type="InterPro" id="IPR029058">
    <property type="entry name" value="AB_hydrolase_fold"/>
</dbReference>
<feature type="signal peptide" evidence="1">
    <location>
        <begin position="1"/>
        <end position="23"/>
    </location>
</feature>
<dbReference type="SUPFAM" id="SSF48452">
    <property type="entry name" value="TPR-like"/>
    <property type="match status" value="1"/>
</dbReference>
<dbReference type="InterPro" id="IPR011990">
    <property type="entry name" value="TPR-like_helical_dom_sf"/>
</dbReference>
<keyword evidence="1" id="KW-0732">Signal</keyword>
<evidence type="ECO:0000256" key="1">
    <source>
        <dbReference type="SAM" id="SignalP"/>
    </source>
</evidence>
<proteinExistence type="predicted"/>
<protein>
    <recommendedName>
        <fullName evidence="4">Phospholipase/carboxylesterase/thioesterase domain-containing protein</fullName>
    </recommendedName>
</protein>
<evidence type="ECO:0000313" key="2">
    <source>
        <dbReference type="EMBL" id="EAR17051.1"/>
    </source>
</evidence>
<evidence type="ECO:0008006" key="4">
    <source>
        <dbReference type="Google" id="ProtNLM"/>
    </source>
</evidence>
<dbReference type="HOGENOM" id="CLU_046260_0_0_10"/>